<dbReference type="Proteomes" id="UP001054945">
    <property type="component" value="Unassembled WGS sequence"/>
</dbReference>
<organism evidence="2 3">
    <name type="scientific">Caerostris extrusa</name>
    <name type="common">Bark spider</name>
    <name type="synonym">Caerostris bankana</name>
    <dbReference type="NCBI Taxonomy" id="172846"/>
    <lineage>
        <taxon>Eukaryota</taxon>
        <taxon>Metazoa</taxon>
        <taxon>Ecdysozoa</taxon>
        <taxon>Arthropoda</taxon>
        <taxon>Chelicerata</taxon>
        <taxon>Arachnida</taxon>
        <taxon>Araneae</taxon>
        <taxon>Araneomorphae</taxon>
        <taxon>Entelegynae</taxon>
        <taxon>Araneoidea</taxon>
        <taxon>Araneidae</taxon>
        <taxon>Caerostris</taxon>
    </lineage>
</organism>
<protein>
    <submittedName>
        <fullName evidence="2">Uncharacterized protein</fullName>
    </submittedName>
</protein>
<name>A0AAV4XAU3_CAEEX</name>
<evidence type="ECO:0000313" key="2">
    <source>
        <dbReference type="EMBL" id="GIY92215.1"/>
    </source>
</evidence>
<gene>
    <name evidence="2" type="ORF">CEXT_11581</name>
</gene>
<dbReference type="AlphaFoldDB" id="A0AAV4XAU3"/>
<feature type="region of interest" description="Disordered" evidence="1">
    <location>
        <begin position="1"/>
        <end position="22"/>
    </location>
</feature>
<evidence type="ECO:0000313" key="3">
    <source>
        <dbReference type="Proteomes" id="UP001054945"/>
    </source>
</evidence>
<reference evidence="2 3" key="1">
    <citation type="submission" date="2021-06" db="EMBL/GenBank/DDBJ databases">
        <title>Caerostris extrusa draft genome.</title>
        <authorList>
            <person name="Kono N."/>
            <person name="Arakawa K."/>
        </authorList>
    </citation>
    <scope>NUCLEOTIDE SEQUENCE [LARGE SCALE GENOMIC DNA]</scope>
</reference>
<evidence type="ECO:0000256" key="1">
    <source>
        <dbReference type="SAM" id="MobiDB-lite"/>
    </source>
</evidence>
<proteinExistence type="predicted"/>
<sequence>MPESRVHEEAHPFVWEEDDKDTNHDYQFGATCCLNHPSRFEIIARLLPSTPTANALANRVSGPHVRMTPMGAIMALSNRRISACKWTNGFFRTAGGQWDHRKA</sequence>
<comment type="caution">
    <text evidence="2">The sequence shown here is derived from an EMBL/GenBank/DDBJ whole genome shotgun (WGS) entry which is preliminary data.</text>
</comment>
<feature type="compositionally biased region" description="Basic and acidic residues" evidence="1">
    <location>
        <begin position="1"/>
        <end position="11"/>
    </location>
</feature>
<accession>A0AAV4XAU3</accession>
<dbReference type="EMBL" id="BPLR01017512">
    <property type="protein sequence ID" value="GIY92215.1"/>
    <property type="molecule type" value="Genomic_DNA"/>
</dbReference>
<keyword evidence="3" id="KW-1185">Reference proteome</keyword>